<comment type="caution">
    <text evidence="3">The sequence shown here is derived from an EMBL/GenBank/DDBJ whole genome shotgun (WGS) entry which is preliminary data.</text>
</comment>
<dbReference type="Gene3D" id="3.40.220.10">
    <property type="entry name" value="Leucine Aminopeptidase, subunit E, domain 1"/>
    <property type="match status" value="1"/>
</dbReference>
<evidence type="ECO:0000259" key="2">
    <source>
        <dbReference type="PROSITE" id="PS51154"/>
    </source>
</evidence>
<dbReference type="EMBL" id="JAYGIM010000011">
    <property type="protein sequence ID" value="MEA5427974.1"/>
    <property type="molecule type" value="Genomic_DNA"/>
</dbReference>
<dbReference type="PANTHER" id="PTHR12521:SF0">
    <property type="entry name" value="ADP-RIBOSE GLYCOHYDROLASE OARD1"/>
    <property type="match status" value="1"/>
</dbReference>
<organism evidence="3 4">
    <name type="scientific">Arcicella lustrica</name>
    <dbReference type="NCBI Taxonomy" id="2984196"/>
    <lineage>
        <taxon>Bacteria</taxon>
        <taxon>Pseudomonadati</taxon>
        <taxon>Bacteroidota</taxon>
        <taxon>Cytophagia</taxon>
        <taxon>Cytophagales</taxon>
        <taxon>Flectobacillaceae</taxon>
        <taxon>Arcicella</taxon>
    </lineage>
</organism>
<gene>
    <name evidence="3" type="ORF">VB798_15380</name>
</gene>
<dbReference type="SUPFAM" id="SSF52949">
    <property type="entry name" value="Macro domain-like"/>
    <property type="match status" value="1"/>
</dbReference>
<dbReference type="PROSITE" id="PS51154">
    <property type="entry name" value="MACRO"/>
    <property type="match status" value="1"/>
</dbReference>
<proteinExistence type="predicted"/>
<dbReference type="Pfam" id="PF01661">
    <property type="entry name" value="Macro"/>
    <property type="match status" value="1"/>
</dbReference>
<dbReference type="RefSeq" id="WP_323259869.1">
    <property type="nucleotide sequence ID" value="NZ_JAYGIM010000011.1"/>
</dbReference>
<reference evidence="3 4" key="1">
    <citation type="submission" date="2023-12" db="EMBL/GenBank/DDBJ databases">
        <title>Novel species of the genus Arcicella isolated from rivers.</title>
        <authorList>
            <person name="Lu H."/>
        </authorList>
    </citation>
    <scope>NUCLEOTIDE SEQUENCE [LARGE SCALE GENOMIC DNA]</scope>
    <source>
        <strain evidence="3 4">DC25W</strain>
    </source>
</reference>
<evidence type="ECO:0000256" key="1">
    <source>
        <dbReference type="ARBA" id="ARBA00035885"/>
    </source>
</evidence>
<dbReference type="SMART" id="SM00506">
    <property type="entry name" value="A1pp"/>
    <property type="match status" value="1"/>
</dbReference>
<dbReference type="InterPro" id="IPR002589">
    <property type="entry name" value="Macro_dom"/>
</dbReference>
<feature type="domain" description="Macro" evidence="2">
    <location>
        <begin position="1"/>
        <end position="149"/>
    </location>
</feature>
<dbReference type="PANTHER" id="PTHR12521">
    <property type="entry name" value="PROTEIN C6ORF130"/>
    <property type="match status" value="1"/>
</dbReference>
<dbReference type="Proteomes" id="UP001302222">
    <property type="component" value="Unassembled WGS sequence"/>
</dbReference>
<dbReference type="InterPro" id="IPR043472">
    <property type="entry name" value="Macro_dom-like"/>
</dbReference>
<accession>A0ABU5SLZ3</accession>
<sequence length="227" mass="26413">MKLIKGNIFRTDHQTIVNTVNCFGIMGAGLALECKYRYPDMFNRYKEICDKKLLDIGKLYLYKTHQKWILNFPTKYHWKYETKPEYLEKGLKKFRETYKEKGITSIAFPLLGAQNGGLTQEQSISLLEKYLKDIDIPVEIYQYEADAPDDLFDIFSKAFLANDNPKLKKLTLLKDEKINKIKNLLKNDHISNMGQLATFEGIGEATIQKCFDYAMRSDTLNIQINLL</sequence>
<comment type="catalytic activity">
    <reaction evidence="1">
        <text>an N-(ADP-alpha-D-ribosyl)-thymidine in DNA + H2O = a thymidine in DNA + ADP-D-ribose</text>
        <dbReference type="Rhea" id="RHEA:71655"/>
        <dbReference type="Rhea" id="RHEA-COMP:13556"/>
        <dbReference type="Rhea" id="RHEA-COMP:18051"/>
        <dbReference type="ChEBI" id="CHEBI:15377"/>
        <dbReference type="ChEBI" id="CHEBI:57967"/>
        <dbReference type="ChEBI" id="CHEBI:137386"/>
        <dbReference type="ChEBI" id="CHEBI:191199"/>
    </reaction>
    <physiologicalReaction direction="left-to-right" evidence="1">
        <dbReference type="Rhea" id="RHEA:71656"/>
    </physiologicalReaction>
</comment>
<protein>
    <submittedName>
        <fullName evidence="3">Macro domain-containing protein</fullName>
    </submittedName>
</protein>
<evidence type="ECO:0000313" key="3">
    <source>
        <dbReference type="EMBL" id="MEA5427974.1"/>
    </source>
</evidence>
<name>A0ABU5SLZ3_9BACT</name>
<keyword evidence="4" id="KW-1185">Reference proteome</keyword>
<evidence type="ECO:0000313" key="4">
    <source>
        <dbReference type="Proteomes" id="UP001302222"/>
    </source>
</evidence>
<dbReference type="InterPro" id="IPR050892">
    <property type="entry name" value="ADP-ribose_metab_enzymes"/>
</dbReference>